<dbReference type="GO" id="GO:0048024">
    <property type="term" value="P:regulation of mRNA splicing, via spliceosome"/>
    <property type="evidence" value="ECO:0007669"/>
    <property type="project" value="TreeGrafter"/>
</dbReference>
<evidence type="ECO:0000256" key="1">
    <source>
        <dbReference type="ARBA" id="ARBA00022884"/>
    </source>
</evidence>
<dbReference type="PANTHER" id="PTHR11208:SF103">
    <property type="entry name" value="K HOMOLOGY DOMAIN-CONTAINING PROTEIN"/>
    <property type="match status" value="1"/>
</dbReference>
<reference evidence="4" key="1">
    <citation type="submission" date="2020-10" db="EMBL/GenBank/DDBJ databases">
        <authorList>
            <person name="Kikuchi T."/>
        </authorList>
    </citation>
    <scope>NUCLEOTIDE SEQUENCE</scope>
    <source>
        <strain evidence="4">NKZ352</strain>
    </source>
</reference>
<feature type="region of interest" description="Disordered" evidence="2">
    <location>
        <begin position="271"/>
        <end position="295"/>
    </location>
</feature>
<evidence type="ECO:0000313" key="4">
    <source>
        <dbReference type="EMBL" id="CAD6195209.1"/>
    </source>
</evidence>
<dbReference type="InterPro" id="IPR036612">
    <property type="entry name" value="KH_dom_type_1_sf"/>
</dbReference>
<keyword evidence="5" id="KW-1185">Reference proteome</keyword>
<evidence type="ECO:0000313" key="5">
    <source>
        <dbReference type="Proteomes" id="UP000835052"/>
    </source>
</evidence>
<dbReference type="Gene3D" id="3.30.1370.10">
    <property type="entry name" value="K Homology domain, type 1"/>
    <property type="match status" value="1"/>
</dbReference>
<dbReference type="GO" id="GO:0005634">
    <property type="term" value="C:nucleus"/>
    <property type="evidence" value="ECO:0007669"/>
    <property type="project" value="TreeGrafter"/>
</dbReference>
<protein>
    <recommendedName>
        <fullName evidence="3">K Homology domain-containing protein</fullName>
    </recommendedName>
</protein>
<dbReference type="EMBL" id="CAJGYM010000052">
    <property type="protein sequence ID" value="CAD6195209.1"/>
    <property type="molecule type" value="Genomic_DNA"/>
</dbReference>
<organism evidence="4 5">
    <name type="scientific">Caenorhabditis auriculariae</name>
    <dbReference type="NCBI Taxonomy" id="2777116"/>
    <lineage>
        <taxon>Eukaryota</taxon>
        <taxon>Metazoa</taxon>
        <taxon>Ecdysozoa</taxon>
        <taxon>Nematoda</taxon>
        <taxon>Chromadorea</taxon>
        <taxon>Rhabditida</taxon>
        <taxon>Rhabditina</taxon>
        <taxon>Rhabditomorpha</taxon>
        <taxon>Rhabditoidea</taxon>
        <taxon>Rhabditidae</taxon>
        <taxon>Peloderinae</taxon>
        <taxon>Caenorhabditis</taxon>
    </lineage>
</organism>
<accession>A0A8S1HGX6</accession>
<dbReference type="OrthoDB" id="6777263at2759"/>
<dbReference type="Pfam" id="PF22675">
    <property type="entry name" value="KH-I_KHDC4-BBP"/>
    <property type="match status" value="1"/>
</dbReference>
<dbReference type="SMART" id="SM00322">
    <property type="entry name" value="KH"/>
    <property type="match status" value="1"/>
</dbReference>
<proteinExistence type="predicted"/>
<evidence type="ECO:0000259" key="3">
    <source>
        <dbReference type="SMART" id="SM00322"/>
    </source>
</evidence>
<name>A0A8S1HGX6_9PELO</name>
<comment type="caution">
    <text evidence="4">The sequence shown here is derived from an EMBL/GenBank/DDBJ whole genome shotgun (WGS) entry which is preliminary data.</text>
</comment>
<keyword evidence="1" id="KW-0694">RNA-binding</keyword>
<gene>
    <name evidence="4" type="ORF">CAUJ_LOCUS11128</name>
</gene>
<feature type="compositionally biased region" description="Polar residues" evidence="2">
    <location>
        <begin position="276"/>
        <end position="289"/>
    </location>
</feature>
<dbReference type="PANTHER" id="PTHR11208">
    <property type="entry name" value="RNA-BINDING PROTEIN RELATED"/>
    <property type="match status" value="1"/>
</dbReference>
<feature type="region of interest" description="Disordered" evidence="2">
    <location>
        <begin position="16"/>
        <end position="66"/>
    </location>
</feature>
<dbReference type="GO" id="GO:0003729">
    <property type="term" value="F:mRNA binding"/>
    <property type="evidence" value="ECO:0007669"/>
    <property type="project" value="TreeGrafter"/>
</dbReference>
<dbReference type="Proteomes" id="UP000835052">
    <property type="component" value="Unassembled WGS sequence"/>
</dbReference>
<feature type="domain" description="K Homology" evidence="3">
    <location>
        <begin position="135"/>
        <end position="232"/>
    </location>
</feature>
<feature type="compositionally biased region" description="Polar residues" evidence="2">
    <location>
        <begin position="46"/>
        <end position="66"/>
    </location>
</feature>
<sequence>MNVPAEDDAKCVGVKLKSKPHKTAQLSPQQEILTPPVSEVKHTSRGSESLHGTSENVTLHSSFSGEEQSISNDKKLVELLRERNQISTLPGGEKLDNLKKLLDKEIASLSLKARDEEIYDENRVSIETRSEEKKIMVSETLIVPVDKYPRYNFVGRILGPRGMTAKQLERDTGCKIFVRGRNTAKQNGQGNVGTSPISQNSTTNEPLNIYIESCDFPKKAEQKLANAVSIVKQLLSPPADGKDELKRKQLVDIAIINGTFRPTPATAFALQKPPAQASSHLSTPSTTEETNPRRPAVYRIPQQERSWLSPFFDATPPHTRRPSSRQLVSQIVTQTRRASDSVVAESSATSPLSSEAIDESLKVANSLLNSHKLVPNVHYPARIRNIARVQPTPARSTHANRAPFWLF</sequence>
<dbReference type="InterPro" id="IPR055256">
    <property type="entry name" value="KH_1_KHDC4/BBP-like"/>
</dbReference>
<evidence type="ECO:0000256" key="2">
    <source>
        <dbReference type="SAM" id="MobiDB-lite"/>
    </source>
</evidence>
<dbReference type="InterPro" id="IPR045071">
    <property type="entry name" value="BBP-like"/>
</dbReference>
<dbReference type="AlphaFoldDB" id="A0A8S1HGX6"/>
<dbReference type="SUPFAM" id="SSF54791">
    <property type="entry name" value="Eukaryotic type KH-domain (KH-domain type I)"/>
    <property type="match status" value="1"/>
</dbReference>
<dbReference type="InterPro" id="IPR004087">
    <property type="entry name" value="KH_dom"/>
</dbReference>